<feature type="compositionally biased region" description="Basic and acidic residues" evidence="6">
    <location>
        <begin position="832"/>
        <end position="841"/>
    </location>
</feature>
<sequence>MSDLPNRTSTATKPKKRPASPFVPPFLPAKAPKLNPIYSSNPSPTDLTSETPTDKMVKILADAGCTLINPNGPPSLPSDPHRLRSRLQSIFSSPAGSSSRAQFVDGFASYIQSHHNFHRVLVPSSDGGLRSTRGCHSLARHLLLVPSIQLHIQTMLLEKLPEYFDASSSLSLDDDVARLILHHFRWLDFVVDSDALIDKLMEVLSISPLHLKKEIIGSLPEIVGDRSSKAVIDSLEKILQEDSSIIVPVLDSFSNISLDDQLQEQVITIAISCIRTVDAEDMPYLLRFLMLSATPVNVRRIISQIREKLKFVGVSNFSMLQQKKLKGKSNDKNFESLILDALKSSLLFKNILCQEILKELKSLESARDYTVIDVWLLMLIYMNGDSMRKTVEKLFKNKIIDGCFEEALIDQCVQGNKELDFFQSFVSLSEHLLSSKAQKAREFANHMYISLFKEFRDTYSRQEILGALLTHVGSGIDFEVSSALQTIVFLASEHSHELIPLSSFINGIFDYLEGFSVKNLHKVYEAFSLLALTARESVDSFGHSISNELLMIVRKQVTNPDIKYKKMGLIGTLKIVSCFGDATKSRICPAPSQVSKSIYLFSLIGKHVSDFESNFLSDLVGGQLPTENSIFGLEGELWMNLDGNISPICLKILPLTKSPLRSASFLQTLPVDFRLLCFIEWSVNQGSLGGIDALLGCPLHLPSHKYLTGAAFRSLTNDQRHIICSSLYYAANWIRELINAFSTQVTGRFACASQAMKEEILLKLSKRFRNLIFLESLLNSLLEMCPTVLPAVYVHAEIADCALSKQTSPSRKVDKTMEQQRTQCSFSQSNSRKKESASKNLEGTKKLKQPTLFDVLTKAGAIPPPKATCEGSSGLTSQRGVAEAEVNHILNPDEQLILEVSAAMKFVEAQRFKFRPLQMDSLLVLSVLQSPESCCTDPAAELPLYLYIVRDLHYKLDNITSPNRQLMSKCSIKLPDTRIAHDILLNISRLFPSLKKQFDRVLQNLKEDTETCDKHWGEQSASAGNPDTPSLTCAYSSVIGSFCNEVLYCFTKTLNLLDSQEDNSALLHLLESFQPIRIEDNIFMGIDTAPPGSINYLYCGTFSYLESALDIAYSFSFVLASEALLSLKSIVDSAQKILNCVDKTKKSLSETNQSVISCLGSRLGDAAQRFLRHHWGGGKLEAGSKSKGEFIRKILNIYLVNSGTTSDLLEQLACITLPQVPSSNTAAGEDIHGFPTLCSSTFAVWYRVLNEQNLVVLNNLVKVVVHCKRGTGCQVETFESLLVRLQQLVNVLVSLVDMCRTHHKVNVHAMSVKYGGKFIDSFLKVFDVLQEHFNMHSEPIIKLVTELQKATRTIQTLCSDAKGFKQTNITSNVPATKRSMERFLFRVKALLQVASNGCSFWMGTLKHKDLMGQLVSSQVYMEQTGDLDVNSTEDVEDHSVHAASARDDETEIGGDSNL</sequence>
<name>A0A7N0RJX2_KALFE</name>
<evidence type="ECO:0000256" key="2">
    <source>
        <dbReference type="ARBA" id="ARBA00022499"/>
    </source>
</evidence>
<evidence type="ECO:0000256" key="6">
    <source>
        <dbReference type="SAM" id="MobiDB-lite"/>
    </source>
</evidence>
<dbReference type="Gramene" id="Kaladp0011s1146.2.v1.1">
    <property type="protein sequence ID" value="Kaladp0011s1146.2.v1.1"/>
    <property type="gene ID" value="Kaladp0011s1146.v1.1"/>
</dbReference>
<evidence type="ECO:0008006" key="9">
    <source>
        <dbReference type="Google" id="ProtNLM"/>
    </source>
</evidence>
<organism evidence="7 8">
    <name type="scientific">Kalanchoe fedtschenkoi</name>
    <name type="common">Lavender scallops</name>
    <name type="synonym">South American air plant</name>
    <dbReference type="NCBI Taxonomy" id="63787"/>
    <lineage>
        <taxon>Eukaryota</taxon>
        <taxon>Viridiplantae</taxon>
        <taxon>Streptophyta</taxon>
        <taxon>Embryophyta</taxon>
        <taxon>Tracheophyta</taxon>
        <taxon>Spermatophyta</taxon>
        <taxon>Magnoliopsida</taxon>
        <taxon>eudicotyledons</taxon>
        <taxon>Gunneridae</taxon>
        <taxon>Pentapetalae</taxon>
        <taxon>Saxifragales</taxon>
        <taxon>Crassulaceae</taxon>
        <taxon>Kalanchoe</taxon>
    </lineage>
</organism>
<dbReference type="GO" id="GO:0005634">
    <property type="term" value="C:nucleus"/>
    <property type="evidence" value="ECO:0007669"/>
    <property type="project" value="UniProtKB-SubCell"/>
</dbReference>
<comment type="subcellular location">
    <subcellularLocation>
        <location evidence="1">Nucleus</location>
    </subcellularLocation>
</comment>
<proteinExistence type="inferred from homology"/>
<keyword evidence="2" id="KW-1017">Isopeptide bond</keyword>
<dbReference type="Proteomes" id="UP000594263">
    <property type="component" value="Unplaced"/>
</dbReference>
<evidence type="ECO:0000256" key="5">
    <source>
        <dbReference type="ARBA" id="ARBA00093456"/>
    </source>
</evidence>
<feature type="region of interest" description="Disordered" evidence="6">
    <location>
        <begin position="1"/>
        <end position="51"/>
    </location>
</feature>
<feature type="compositionally biased region" description="Polar residues" evidence="6">
    <location>
        <begin position="1"/>
        <end position="12"/>
    </location>
</feature>
<evidence type="ECO:0000256" key="1">
    <source>
        <dbReference type="ARBA" id="ARBA00004123"/>
    </source>
</evidence>
<evidence type="ECO:0000313" key="8">
    <source>
        <dbReference type="Proteomes" id="UP000594263"/>
    </source>
</evidence>
<evidence type="ECO:0000313" key="7">
    <source>
        <dbReference type="EnsemblPlants" id="Kaladp0011s1146.2.v1.1"/>
    </source>
</evidence>
<dbReference type="Pfam" id="PF14631">
    <property type="entry name" value="FancD2"/>
    <property type="match status" value="3"/>
</dbReference>
<dbReference type="PANTHER" id="PTHR32086">
    <property type="entry name" value="FANCONI ANEMIA GROUP D2 PROTEIN"/>
    <property type="match status" value="1"/>
</dbReference>
<dbReference type="GO" id="GO:1990918">
    <property type="term" value="P:double-strand break repair involved in meiotic recombination"/>
    <property type="evidence" value="ECO:0007669"/>
    <property type="project" value="EnsemblPlants"/>
</dbReference>
<protein>
    <recommendedName>
        <fullName evidence="9">Fanconi anemia group D2 protein</fullName>
    </recommendedName>
</protein>
<dbReference type="Gramene" id="Kaladp0011s1146.1.v1.1">
    <property type="protein sequence ID" value="Kaladp0011s1146.1.v1.1"/>
    <property type="gene ID" value="Kaladp0011s1146.v1.1"/>
</dbReference>
<evidence type="ECO:0000256" key="3">
    <source>
        <dbReference type="ARBA" id="ARBA00022843"/>
    </source>
</evidence>
<dbReference type="PANTHER" id="PTHR32086:SF0">
    <property type="entry name" value="FANCONI ANEMIA GROUP D2 PROTEIN"/>
    <property type="match status" value="1"/>
</dbReference>
<feature type="compositionally biased region" description="Polar residues" evidence="6">
    <location>
        <begin position="819"/>
        <end position="830"/>
    </location>
</feature>
<dbReference type="OMA" id="QCIRGNT"/>
<dbReference type="EnsemblPlants" id="Kaladp0011s1146.1.v1.1">
    <property type="protein sequence ID" value="Kaladp0011s1146.1.v1.1"/>
    <property type="gene ID" value="Kaladp0011s1146.v1.1"/>
</dbReference>
<dbReference type="GO" id="GO:0070182">
    <property type="term" value="F:DNA polymerase binding"/>
    <property type="evidence" value="ECO:0007669"/>
    <property type="project" value="TreeGrafter"/>
</dbReference>
<dbReference type="GO" id="GO:0000793">
    <property type="term" value="C:condensed chromosome"/>
    <property type="evidence" value="ECO:0007669"/>
    <property type="project" value="TreeGrafter"/>
</dbReference>
<evidence type="ECO:0000256" key="4">
    <source>
        <dbReference type="ARBA" id="ARBA00023242"/>
    </source>
</evidence>
<feature type="region of interest" description="Disordered" evidence="6">
    <location>
        <begin position="809"/>
        <end position="841"/>
    </location>
</feature>
<dbReference type="EnsemblPlants" id="Kaladp0011s1146.2.v1.1">
    <property type="protein sequence ID" value="Kaladp0011s1146.2.v1.1"/>
    <property type="gene ID" value="Kaladp0011s1146.v1.1"/>
</dbReference>
<accession>A0A7N0RJX2</accession>
<keyword evidence="3" id="KW-0832">Ubl conjugation</keyword>
<feature type="compositionally biased region" description="Polar residues" evidence="6">
    <location>
        <begin position="37"/>
        <end position="51"/>
    </location>
</feature>
<keyword evidence="4" id="KW-0539">Nucleus</keyword>
<dbReference type="GO" id="GO:0031573">
    <property type="term" value="P:mitotic intra-S DNA damage checkpoint signaling"/>
    <property type="evidence" value="ECO:0007669"/>
    <property type="project" value="TreeGrafter"/>
</dbReference>
<dbReference type="GO" id="GO:0007129">
    <property type="term" value="P:homologous chromosome pairing at meiosis"/>
    <property type="evidence" value="ECO:0007669"/>
    <property type="project" value="EnsemblPlants"/>
</dbReference>
<dbReference type="GO" id="GO:0036297">
    <property type="term" value="P:interstrand cross-link repair"/>
    <property type="evidence" value="ECO:0007669"/>
    <property type="project" value="TreeGrafter"/>
</dbReference>
<reference evidence="7" key="1">
    <citation type="submission" date="2021-01" db="UniProtKB">
        <authorList>
            <consortium name="EnsemblPlants"/>
        </authorList>
    </citation>
    <scope>IDENTIFICATION</scope>
</reference>
<dbReference type="InterPro" id="IPR029448">
    <property type="entry name" value="FANCD2"/>
</dbReference>
<comment type="similarity">
    <text evidence="5">Belongs to the Fanconi anemia protein FANCD2 family.</text>
</comment>
<keyword evidence="8" id="KW-1185">Reference proteome</keyword>